<accession>A0A1W6ZBR7</accession>
<keyword evidence="6" id="KW-1185">Reference proteome</keyword>
<dbReference type="RefSeq" id="WP_086078602.1">
    <property type="nucleotide sequence ID" value="NZ_CP021111.1"/>
</dbReference>
<dbReference type="SUPFAM" id="SSF48008">
    <property type="entry name" value="GntR ligand-binding domain-like"/>
    <property type="match status" value="1"/>
</dbReference>
<dbReference type="InterPro" id="IPR011711">
    <property type="entry name" value="GntR_C"/>
</dbReference>
<name>A0A1W6ZBR7_9BORD</name>
<keyword evidence="3" id="KW-0804">Transcription</keyword>
<dbReference type="SUPFAM" id="SSF46785">
    <property type="entry name" value="Winged helix' DNA-binding domain"/>
    <property type="match status" value="1"/>
</dbReference>
<proteinExistence type="predicted"/>
<dbReference type="Pfam" id="PF00392">
    <property type="entry name" value="GntR"/>
    <property type="match status" value="1"/>
</dbReference>
<dbReference type="PANTHER" id="PTHR43537">
    <property type="entry name" value="TRANSCRIPTIONAL REGULATOR, GNTR FAMILY"/>
    <property type="match status" value="1"/>
</dbReference>
<gene>
    <name evidence="5" type="ORF">CAL15_10825</name>
</gene>
<keyword evidence="2" id="KW-0238">DNA-binding</keyword>
<reference evidence="5 6" key="1">
    <citation type="submission" date="2017-05" db="EMBL/GenBank/DDBJ databases">
        <title>Complete and WGS of Bordetella genogroups.</title>
        <authorList>
            <person name="Spilker T."/>
            <person name="LiPuma J."/>
        </authorList>
    </citation>
    <scope>NUCLEOTIDE SEQUENCE [LARGE SCALE GENOMIC DNA]</scope>
    <source>
        <strain evidence="5 6">AU7206</strain>
    </source>
</reference>
<sequence>MARTVAVPSAAPTESVGGPPAADLMSAVRELEEDIVLGRLHPRERLIEDDLMRRFGLKRHAVRSVLAELALLGLVERRKNIGCEVRAFTAREVADLYQVRELLETEAARHVPCPLPADRVQELIAIQREHDAAVAALDPRAVFRANVRFHEALFACCENRVLHRAIGEYARQTHPIRFSSLGDARYRERARQEHWAMIEALKTGRRDDLIRLCREHLAPSRDAYLAMNSHLYGRGPAS</sequence>
<dbReference type="STRING" id="463040.CAL15_10825"/>
<dbReference type="Proteomes" id="UP000194161">
    <property type="component" value="Chromosome"/>
</dbReference>
<dbReference type="KEGG" id="bgm:CAL15_10825"/>
<feature type="domain" description="HTH gntR-type" evidence="4">
    <location>
        <begin position="21"/>
        <end position="88"/>
    </location>
</feature>
<dbReference type="Gene3D" id="1.10.10.10">
    <property type="entry name" value="Winged helix-like DNA-binding domain superfamily/Winged helix DNA-binding domain"/>
    <property type="match status" value="1"/>
</dbReference>
<dbReference type="EMBL" id="CP021111">
    <property type="protein sequence ID" value="ARP94836.1"/>
    <property type="molecule type" value="Genomic_DNA"/>
</dbReference>
<evidence type="ECO:0000313" key="6">
    <source>
        <dbReference type="Proteomes" id="UP000194161"/>
    </source>
</evidence>
<evidence type="ECO:0000256" key="2">
    <source>
        <dbReference type="ARBA" id="ARBA00023125"/>
    </source>
</evidence>
<evidence type="ECO:0000313" key="5">
    <source>
        <dbReference type="EMBL" id="ARP94836.1"/>
    </source>
</evidence>
<dbReference type="PANTHER" id="PTHR43537:SF49">
    <property type="entry name" value="TRANSCRIPTIONAL REGULATORY PROTEIN"/>
    <property type="match status" value="1"/>
</dbReference>
<evidence type="ECO:0000259" key="4">
    <source>
        <dbReference type="PROSITE" id="PS50949"/>
    </source>
</evidence>
<dbReference type="Pfam" id="PF07729">
    <property type="entry name" value="FCD"/>
    <property type="match status" value="1"/>
</dbReference>
<dbReference type="InterPro" id="IPR000524">
    <property type="entry name" value="Tscrpt_reg_HTH_GntR"/>
</dbReference>
<dbReference type="OrthoDB" id="8903404at2"/>
<dbReference type="AlphaFoldDB" id="A0A1W6ZBR7"/>
<protein>
    <submittedName>
        <fullName evidence="5">GntR family transcriptional regulator</fullName>
    </submittedName>
</protein>
<dbReference type="InterPro" id="IPR008920">
    <property type="entry name" value="TF_FadR/GntR_C"/>
</dbReference>
<dbReference type="SMART" id="SM00345">
    <property type="entry name" value="HTH_GNTR"/>
    <property type="match status" value="1"/>
</dbReference>
<evidence type="ECO:0000256" key="3">
    <source>
        <dbReference type="ARBA" id="ARBA00023163"/>
    </source>
</evidence>
<keyword evidence="1" id="KW-0805">Transcription regulation</keyword>
<dbReference type="PROSITE" id="PS50949">
    <property type="entry name" value="HTH_GNTR"/>
    <property type="match status" value="1"/>
</dbReference>
<dbReference type="Gene3D" id="1.20.120.530">
    <property type="entry name" value="GntR ligand-binding domain-like"/>
    <property type="match status" value="1"/>
</dbReference>
<organism evidence="5 6">
    <name type="scientific">Bordetella genomosp. 13</name>
    <dbReference type="NCBI Taxonomy" id="463040"/>
    <lineage>
        <taxon>Bacteria</taxon>
        <taxon>Pseudomonadati</taxon>
        <taxon>Pseudomonadota</taxon>
        <taxon>Betaproteobacteria</taxon>
        <taxon>Burkholderiales</taxon>
        <taxon>Alcaligenaceae</taxon>
        <taxon>Bordetella</taxon>
    </lineage>
</organism>
<dbReference type="GO" id="GO:0003677">
    <property type="term" value="F:DNA binding"/>
    <property type="evidence" value="ECO:0007669"/>
    <property type="project" value="UniProtKB-KW"/>
</dbReference>
<dbReference type="InterPro" id="IPR036388">
    <property type="entry name" value="WH-like_DNA-bd_sf"/>
</dbReference>
<dbReference type="GO" id="GO:0003700">
    <property type="term" value="F:DNA-binding transcription factor activity"/>
    <property type="evidence" value="ECO:0007669"/>
    <property type="project" value="InterPro"/>
</dbReference>
<dbReference type="InterPro" id="IPR036390">
    <property type="entry name" value="WH_DNA-bd_sf"/>
</dbReference>
<dbReference type="SMART" id="SM00895">
    <property type="entry name" value="FCD"/>
    <property type="match status" value="1"/>
</dbReference>
<evidence type="ECO:0000256" key="1">
    <source>
        <dbReference type="ARBA" id="ARBA00023015"/>
    </source>
</evidence>